<dbReference type="InterPro" id="IPR036097">
    <property type="entry name" value="HisK_dim/P_sf"/>
</dbReference>
<dbReference type="SMART" id="SM00387">
    <property type="entry name" value="HATPase_c"/>
    <property type="match status" value="1"/>
</dbReference>
<dbReference type="AlphaFoldDB" id="A0A498RI17"/>
<evidence type="ECO:0000256" key="1">
    <source>
        <dbReference type="ARBA" id="ARBA00000085"/>
    </source>
</evidence>
<dbReference type="NCBIfam" id="TIGR00229">
    <property type="entry name" value="sensory_box"/>
    <property type="match status" value="1"/>
</dbReference>
<dbReference type="InterPro" id="IPR035965">
    <property type="entry name" value="PAS-like_dom_sf"/>
</dbReference>
<dbReference type="RefSeq" id="WP_122629607.1">
    <property type="nucleotide sequence ID" value="NZ_UPPP01000094.1"/>
</dbReference>
<dbReference type="InterPro" id="IPR013767">
    <property type="entry name" value="PAS_fold"/>
</dbReference>
<dbReference type="SUPFAM" id="SSF55874">
    <property type="entry name" value="ATPase domain of HSP90 chaperone/DNA topoisomerase II/histidine kinase"/>
    <property type="match status" value="1"/>
</dbReference>
<dbReference type="EC" id="2.7.13.3" evidence="2"/>
<keyword evidence="7" id="KW-0067">ATP-binding</keyword>
<dbReference type="Gene3D" id="3.30.565.10">
    <property type="entry name" value="Histidine kinase-like ATPase, C-terminal domain"/>
    <property type="match status" value="1"/>
</dbReference>
<accession>A0A498RI17</accession>
<keyword evidence="3" id="KW-0597">Phosphoprotein</keyword>
<dbReference type="PRINTS" id="PR00344">
    <property type="entry name" value="BCTRLSENSOR"/>
</dbReference>
<dbReference type="CDD" id="cd00130">
    <property type="entry name" value="PAS"/>
    <property type="match status" value="1"/>
</dbReference>
<keyword evidence="12" id="KW-1185">Reference proteome</keyword>
<keyword evidence="6" id="KW-0418">Kinase</keyword>
<dbReference type="InterPro" id="IPR003594">
    <property type="entry name" value="HATPase_dom"/>
</dbReference>
<feature type="domain" description="Histidine kinase" evidence="9">
    <location>
        <begin position="151"/>
        <end position="362"/>
    </location>
</feature>
<dbReference type="CDD" id="cd00082">
    <property type="entry name" value="HisKA"/>
    <property type="match status" value="1"/>
</dbReference>
<dbReference type="PROSITE" id="PS50109">
    <property type="entry name" value="HIS_KIN"/>
    <property type="match status" value="1"/>
</dbReference>
<dbReference type="Pfam" id="PF00512">
    <property type="entry name" value="HisKA"/>
    <property type="match status" value="1"/>
</dbReference>
<evidence type="ECO:0000313" key="12">
    <source>
        <dbReference type="Proteomes" id="UP000277811"/>
    </source>
</evidence>
<evidence type="ECO:0000256" key="4">
    <source>
        <dbReference type="ARBA" id="ARBA00022679"/>
    </source>
</evidence>
<evidence type="ECO:0000256" key="5">
    <source>
        <dbReference type="ARBA" id="ARBA00022741"/>
    </source>
</evidence>
<dbReference type="Proteomes" id="UP000277811">
    <property type="component" value="Unassembled WGS sequence"/>
</dbReference>
<evidence type="ECO:0000259" key="10">
    <source>
        <dbReference type="PROSITE" id="PS50112"/>
    </source>
</evidence>
<dbReference type="PROSITE" id="PS50112">
    <property type="entry name" value="PAS"/>
    <property type="match status" value="1"/>
</dbReference>
<dbReference type="SUPFAM" id="SSF47384">
    <property type="entry name" value="Homodimeric domain of signal transducing histidine kinase"/>
    <property type="match status" value="1"/>
</dbReference>
<dbReference type="GO" id="GO:0006355">
    <property type="term" value="P:regulation of DNA-templated transcription"/>
    <property type="evidence" value="ECO:0007669"/>
    <property type="project" value="InterPro"/>
</dbReference>
<proteinExistence type="predicted"/>
<dbReference type="SMART" id="SM00388">
    <property type="entry name" value="HisKA"/>
    <property type="match status" value="1"/>
</dbReference>
<dbReference type="Pfam" id="PF02518">
    <property type="entry name" value="HATPase_c"/>
    <property type="match status" value="1"/>
</dbReference>
<feature type="domain" description="PAS" evidence="10">
    <location>
        <begin position="16"/>
        <end position="61"/>
    </location>
</feature>
<evidence type="ECO:0000256" key="2">
    <source>
        <dbReference type="ARBA" id="ARBA00012438"/>
    </source>
</evidence>
<dbReference type="Pfam" id="PF00989">
    <property type="entry name" value="PAS"/>
    <property type="match status" value="1"/>
</dbReference>
<reference evidence="11 12" key="1">
    <citation type="submission" date="2018-06" db="EMBL/GenBank/DDBJ databases">
        <authorList>
            <person name="Strepis N."/>
        </authorList>
    </citation>
    <scope>NUCLEOTIDE SEQUENCE [LARGE SCALE GENOMIC DNA]</scope>
    <source>
        <strain evidence="11">LUCI</strain>
    </source>
</reference>
<dbReference type="Gene3D" id="3.30.450.20">
    <property type="entry name" value="PAS domain"/>
    <property type="match status" value="1"/>
</dbReference>
<dbReference type="PANTHER" id="PTHR43065:SF10">
    <property type="entry name" value="PEROXIDE STRESS-ACTIVATED HISTIDINE KINASE MAK3"/>
    <property type="match status" value="1"/>
</dbReference>
<evidence type="ECO:0000256" key="3">
    <source>
        <dbReference type="ARBA" id="ARBA00022553"/>
    </source>
</evidence>
<dbReference type="PANTHER" id="PTHR43065">
    <property type="entry name" value="SENSOR HISTIDINE KINASE"/>
    <property type="match status" value="1"/>
</dbReference>
<dbReference type="GO" id="GO:0005524">
    <property type="term" value="F:ATP binding"/>
    <property type="evidence" value="ECO:0007669"/>
    <property type="project" value="UniProtKB-KW"/>
</dbReference>
<gene>
    <name evidence="11" type="ORF">LUCI_4027</name>
</gene>
<dbReference type="InterPro" id="IPR000014">
    <property type="entry name" value="PAS"/>
</dbReference>
<dbReference type="OrthoDB" id="9815750at2"/>
<keyword evidence="8" id="KW-0902">Two-component regulatory system</keyword>
<protein>
    <recommendedName>
        <fullName evidence="2">histidine kinase</fullName>
        <ecNumber evidence="2">2.7.13.3</ecNumber>
    </recommendedName>
</protein>
<dbReference type="Gene3D" id="1.10.287.130">
    <property type="match status" value="1"/>
</dbReference>
<dbReference type="InterPro" id="IPR005467">
    <property type="entry name" value="His_kinase_dom"/>
</dbReference>
<organism evidence="11 12">
    <name type="scientific">Lucifera butyrica</name>
    <dbReference type="NCBI Taxonomy" id="1351585"/>
    <lineage>
        <taxon>Bacteria</taxon>
        <taxon>Bacillati</taxon>
        <taxon>Bacillota</taxon>
        <taxon>Negativicutes</taxon>
        <taxon>Veillonellales</taxon>
        <taxon>Veillonellaceae</taxon>
        <taxon>Lucifera</taxon>
    </lineage>
</organism>
<keyword evidence="4" id="KW-0808">Transferase</keyword>
<keyword evidence="5" id="KW-0547">Nucleotide-binding</keyword>
<evidence type="ECO:0000313" key="11">
    <source>
        <dbReference type="EMBL" id="VBB08748.1"/>
    </source>
</evidence>
<dbReference type="InterPro" id="IPR004358">
    <property type="entry name" value="Sig_transdc_His_kin-like_C"/>
</dbReference>
<dbReference type="SUPFAM" id="SSF55785">
    <property type="entry name" value="PYP-like sensor domain (PAS domain)"/>
    <property type="match status" value="1"/>
</dbReference>
<sequence length="379" mass="42879">MYSAEVCDNKVMYLAREDDYREFFETTKIGIMYLDHSMHIKNLNREAEKICGIDRTQVIGKKAKAVFQNYGEPFLKMFSISEYDDFYSANIKFKLKEQMVYIHVDTLRLPNSFGNTGGVLIVMQDVSAVRAAIKQIQTTKMLMSLGELAAGVAHHVRTPLTTISGYLQVMLGRLEDDEYTVRRDVLETLLDEVSYINNVVKELILFAKPPIAKETGVNINKVLEEALFLTFKELDGDNIIIEKQLASNLPLINADRNLMKQVMMNIMQNAIEAMPGEGTLSIKSWLHADLNMLVIAIRDTGSGVAPEILARIFEPFYTTKLDRMGIGLPIAHRIVAEHGGFINISSDDNRGTKVHIYLPATDDRVRHLTLVHQQILNLQ</sequence>
<evidence type="ECO:0000256" key="8">
    <source>
        <dbReference type="ARBA" id="ARBA00023012"/>
    </source>
</evidence>
<evidence type="ECO:0000256" key="7">
    <source>
        <dbReference type="ARBA" id="ARBA00022840"/>
    </source>
</evidence>
<comment type="catalytic activity">
    <reaction evidence="1">
        <text>ATP + protein L-histidine = ADP + protein N-phospho-L-histidine.</text>
        <dbReference type="EC" id="2.7.13.3"/>
    </reaction>
</comment>
<evidence type="ECO:0000256" key="6">
    <source>
        <dbReference type="ARBA" id="ARBA00022777"/>
    </source>
</evidence>
<dbReference type="InterPro" id="IPR003661">
    <property type="entry name" value="HisK_dim/P_dom"/>
</dbReference>
<dbReference type="InterPro" id="IPR036890">
    <property type="entry name" value="HATPase_C_sf"/>
</dbReference>
<evidence type="ECO:0000259" key="9">
    <source>
        <dbReference type="PROSITE" id="PS50109"/>
    </source>
</evidence>
<name>A0A498RI17_9FIRM</name>
<dbReference type="EMBL" id="UPPP01000094">
    <property type="protein sequence ID" value="VBB08748.1"/>
    <property type="molecule type" value="Genomic_DNA"/>
</dbReference>
<dbReference type="GO" id="GO:0000155">
    <property type="term" value="F:phosphorelay sensor kinase activity"/>
    <property type="evidence" value="ECO:0007669"/>
    <property type="project" value="InterPro"/>
</dbReference>